<dbReference type="PANTHER" id="PTHR46825:SF11">
    <property type="entry name" value="PENICILLIN-BINDING PROTEIN 4"/>
    <property type="match status" value="1"/>
</dbReference>
<dbReference type="Pfam" id="PF00144">
    <property type="entry name" value="Beta-lactamase"/>
    <property type="match status" value="1"/>
</dbReference>
<comment type="subcellular location">
    <subcellularLocation>
        <location evidence="1">Membrane</location>
    </subcellularLocation>
</comment>
<evidence type="ECO:0000256" key="1">
    <source>
        <dbReference type="ARBA" id="ARBA00004370"/>
    </source>
</evidence>
<name>A0AAJ1TBU3_9BACL</name>
<dbReference type="PANTHER" id="PTHR46825">
    <property type="entry name" value="D-ALANYL-D-ALANINE-CARBOXYPEPTIDASE/ENDOPEPTIDASE AMPH"/>
    <property type="match status" value="1"/>
</dbReference>
<proteinExistence type="predicted"/>
<evidence type="ECO:0000313" key="4">
    <source>
        <dbReference type="EMBL" id="MDQ0415970.1"/>
    </source>
</evidence>
<comment type="caution">
    <text evidence="4">The sequence shown here is derived from an EMBL/GenBank/DDBJ whole genome shotgun (WGS) entry which is preliminary data.</text>
</comment>
<feature type="domain" description="Beta-lactamase-related" evidence="3">
    <location>
        <begin position="17"/>
        <end position="303"/>
    </location>
</feature>
<dbReference type="RefSeq" id="WP_307249992.1">
    <property type="nucleotide sequence ID" value="NZ_JAUSUV010000001.1"/>
</dbReference>
<gene>
    <name evidence="4" type="ORF">J2Z48_000128</name>
</gene>
<reference evidence="4 5" key="1">
    <citation type="submission" date="2023-07" db="EMBL/GenBank/DDBJ databases">
        <title>Genomic Encyclopedia of Type Strains, Phase IV (KMG-IV): sequencing the most valuable type-strain genomes for metagenomic binning, comparative biology and taxonomic classification.</title>
        <authorList>
            <person name="Goeker M."/>
        </authorList>
    </citation>
    <scope>NUCLEOTIDE SEQUENCE [LARGE SCALE GENOMIC DNA]</scope>
    <source>
        <strain evidence="4 5">DSM 46876</strain>
    </source>
</reference>
<dbReference type="InterPro" id="IPR050491">
    <property type="entry name" value="AmpC-like"/>
</dbReference>
<organism evidence="4 5">
    <name type="scientific">Croceifilum oryzae</name>
    <dbReference type="NCBI Taxonomy" id="1553429"/>
    <lineage>
        <taxon>Bacteria</taxon>
        <taxon>Bacillati</taxon>
        <taxon>Bacillota</taxon>
        <taxon>Bacilli</taxon>
        <taxon>Bacillales</taxon>
        <taxon>Thermoactinomycetaceae</taxon>
        <taxon>Croceifilum</taxon>
    </lineage>
</organism>
<evidence type="ECO:0000313" key="5">
    <source>
        <dbReference type="Proteomes" id="UP001238450"/>
    </source>
</evidence>
<protein>
    <submittedName>
        <fullName evidence="4">CubicO group peptidase (Beta-lactamase class C family)</fullName>
    </submittedName>
</protein>
<dbReference type="SUPFAM" id="SSF56601">
    <property type="entry name" value="beta-lactamase/transpeptidase-like"/>
    <property type="match status" value="1"/>
</dbReference>
<keyword evidence="2" id="KW-0472">Membrane</keyword>
<dbReference type="AlphaFoldDB" id="A0AAJ1TBU3"/>
<dbReference type="EMBL" id="JAUSUV010000001">
    <property type="protein sequence ID" value="MDQ0415970.1"/>
    <property type="molecule type" value="Genomic_DNA"/>
</dbReference>
<evidence type="ECO:0000256" key="2">
    <source>
        <dbReference type="ARBA" id="ARBA00023136"/>
    </source>
</evidence>
<dbReference type="InterPro" id="IPR012338">
    <property type="entry name" value="Beta-lactam/transpept-like"/>
</dbReference>
<evidence type="ECO:0000259" key="3">
    <source>
        <dbReference type="Pfam" id="PF00144"/>
    </source>
</evidence>
<dbReference type="Proteomes" id="UP001238450">
    <property type="component" value="Unassembled WGS sequence"/>
</dbReference>
<dbReference type="InterPro" id="IPR001466">
    <property type="entry name" value="Beta-lactam-related"/>
</dbReference>
<sequence>MEQLASYFGEKRPNFSGTVLIAKKGKIVFHEAFGKSDFDTEIQNTLFTRFPIASLTKTFTSLAIFQIMEQSRLHLSDSLDKYLPDSSFGGVTIQHLLNHTSGIVDDRRVRGELSGGECQKPDEMWQQVRDRTLSFIPGSKFSCNDTNTFLLAMILEKVTDMPYRDYVREKIFVPAGMEDSGFEGEPLPLLAQGHIKGKKQGLRNANNAYGCGDIVSTTKDLHQFLQCYKRCELLNRDSKNSMETVSFRRKKWLDVSLIASGWFYQFIHGMSIGYSGVHPSGFISRWELNMNHETEIIILSNNAIPYHWYDSKWNGAQLIATELGEILFENRLSSFQKLLVRID</sequence>
<dbReference type="GO" id="GO:0016020">
    <property type="term" value="C:membrane"/>
    <property type="evidence" value="ECO:0007669"/>
    <property type="project" value="UniProtKB-SubCell"/>
</dbReference>
<accession>A0AAJ1TBU3</accession>
<keyword evidence="5" id="KW-1185">Reference proteome</keyword>
<dbReference type="Gene3D" id="3.40.710.10">
    <property type="entry name" value="DD-peptidase/beta-lactamase superfamily"/>
    <property type="match status" value="1"/>
</dbReference>